<dbReference type="EMBL" id="CP038469">
    <property type="protein sequence ID" value="QBX82649.1"/>
    <property type="molecule type" value="Genomic_DNA"/>
</dbReference>
<sequence>MMASSYAHGDRPEMRSVAVANATTSFPQLVFVVNETASSGQMNTAGFATHPVPGRRQMLQCLAMRSESEAGRGESRASVYYANRGRKGSMAMN</sequence>
<keyword evidence="2" id="KW-1185">Reference proteome</keyword>
<dbReference type="Proteomes" id="UP000296284">
    <property type="component" value="Chromosome"/>
</dbReference>
<evidence type="ECO:0008006" key="3">
    <source>
        <dbReference type="Google" id="ProtNLM"/>
    </source>
</evidence>
<gene>
    <name evidence="1" type="ORF">E4Z61_20715</name>
</gene>
<reference evidence="1 2" key="1">
    <citation type="submission" date="2019-03" db="EMBL/GenBank/DDBJ databases">
        <title>Complete genome sequence of Citrobacter sp. SNU WT2 isolated from diseased rainbow trout.</title>
        <authorList>
            <person name="Oh W.T."/>
            <person name="Park S.C."/>
        </authorList>
    </citation>
    <scope>NUCLEOTIDE SEQUENCE [LARGE SCALE GENOMIC DNA]</scope>
    <source>
        <strain evidence="1 2">SNU WT2</strain>
    </source>
</reference>
<accession>A0ABX5T839</accession>
<name>A0ABX5T839_9ENTR</name>
<protein>
    <recommendedName>
        <fullName evidence="3">Host cell division inhibitor Icd-like protein</fullName>
    </recommendedName>
</protein>
<evidence type="ECO:0000313" key="2">
    <source>
        <dbReference type="Proteomes" id="UP000296284"/>
    </source>
</evidence>
<proteinExistence type="predicted"/>
<evidence type="ECO:0000313" key="1">
    <source>
        <dbReference type="EMBL" id="QBX82649.1"/>
    </source>
</evidence>
<organism evidence="1 2">
    <name type="scientific">Citrobacter tructae</name>
    <dbReference type="NCBI Taxonomy" id="2562449"/>
    <lineage>
        <taxon>Bacteria</taxon>
        <taxon>Pseudomonadati</taxon>
        <taxon>Pseudomonadota</taxon>
        <taxon>Gammaproteobacteria</taxon>
        <taxon>Enterobacterales</taxon>
        <taxon>Enterobacteriaceae</taxon>
        <taxon>Citrobacter</taxon>
    </lineage>
</organism>